<evidence type="ECO:0000313" key="2">
    <source>
        <dbReference type="Proteomes" id="UP000479293"/>
    </source>
</evidence>
<evidence type="ECO:0000313" key="1">
    <source>
        <dbReference type="EMBL" id="MPR33319.1"/>
    </source>
</evidence>
<gene>
    <name evidence="1" type="ORF">GBK04_08085</name>
</gene>
<dbReference type="Gene3D" id="2.60.40.10">
    <property type="entry name" value="Immunoglobulins"/>
    <property type="match status" value="2"/>
</dbReference>
<proteinExistence type="predicted"/>
<organism evidence="1 2">
    <name type="scientific">Salmonirosea aquatica</name>
    <dbReference type="NCBI Taxonomy" id="2654236"/>
    <lineage>
        <taxon>Bacteria</taxon>
        <taxon>Pseudomonadati</taxon>
        <taxon>Bacteroidota</taxon>
        <taxon>Cytophagia</taxon>
        <taxon>Cytophagales</taxon>
        <taxon>Spirosomataceae</taxon>
        <taxon>Salmonirosea</taxon>
    </lineage>
</organism>
<dbReference type="AlphaFoldDB" id="A0A7C9BPQ8"/>
<protein>
    <submittedName>
        <fullName evidence="1">T9SS type B sorting domain-containing protein</fullName>
    </submittedName>
</protein>
<keyword evidence="2" id="KW-1185">Reference proteome</keyword>
<dbReference type="NCBIfam" id="TIGR04131">
    <property type="entry name" value="Bac_Flav_CTERM"/>
    <property type="match status" value="1"/>
</dbReference>
<name>A0A7C9BPQ8_9BACT</name>
<dbReference type="InterPro" id="IPR013783">
    <property type="entry name" value="Ig-like_fold"/>
</dbReference>
<accession>A0A7C9BPQ8</accession>
<dbReference type="Proteomes" id="UP000479293">
    <property type="component" value="Unassembled WGS sequence"/>
</dbReference>
<dbReference type="EMBL" id="WHLY01000002">
    <property type="protein sequence ID" value="MPR33319.1"/>
    <property type="molecule type" value="Genomic_DNA"/>
</dbReference>
<dbReference type="InterPro" id="IPR026341">
    <property type="entry name" value="T9SS_type_B"/>
</dbReference>
<dbReference type="RefSeq" id="WP_152758467.1">
    <property type="nucleotide sequence ID" value="NZ_WHLY01000002.1"/>
</dbReference>
<dbReference type="Pfam" id="PF13585">
    <property type="entry name" value="CHU_C"/>
    <property type="match status" value="1"/>
</dbReference>
<sequence length="800" mass="86638">MKKNYKGFWLILLGILACGTPLRASHILGGNLVLTPKDNLKGTFTVYVVLYYDAQSTDPNAEQTELTVSFFRKRDNVRLNDLGLKLVSREPLAFTNPGCAASRNLKINVVKFAADIQLPLSQYGDPQGYYITWERCCRSSTVGNIQSAGTSALVLYGEFPPVSTQNSSPVFSPANGEVLCRDKPYTFASGATDPDGDELRYRLETPFTSTRPPYGIDPLAPATAGPYPQIEWGNGFSMTNPLPSSPAFTLDSKTGTISLTPSKTGLFVYRVVVEEYRNGHKVGEVHRDYQMVVVDCSNENPPPVALTEADFPPGTSVAEGDSLIEVGICRGDTIRLKAEVDSRWAYQWQRDGVNLEQAKGAAITITQEGVYSVVKTFADRCANTSTLSEKFGVKYRTQAQVEITPGPEAGVCEGSSLDLKANVGGPGWSFRWEKDGTDLDGASLGTLSGVREAGVYLVKATDVVTRCVSRDTVVVTLNALPPAQLSIPAVTQLCQGDSVQLQANQGSNLTYAWYRDDVVQPDSLRSSRFVRNAGIYSVQVKDTTTGCFRRSDTLRIVVNPLPEVLFDSIPLVCGQANTRLALVATPAGGTFSGRGVEGTTFDARQAGGGSHIITYNYQAPTGCSATATRTAQVLPAPRALLGSGKTILQGDSLLLRSSVTEEASYAWSPPLGLNDPTLAQPIASPEQTTTYLLRVTAANGCFSESEIRIVVLPPVKIPNGFTPNGDGTNDTWEIENSSAYTDCEVTVFNRWGNTVYASKGYHNDWDGRINNEELPNATYYYVIKLHPELPVKSGSVTIFR</sequence>
<dbReference type="PROSITE" id="PS51257">
    <property type="entry name" value="PROKAR_LIPOPROTEIN"/>
    <property type="match status" value="1"/>
</dbReference>
<reference evidence="1 2" key="1">
    <citation type="submission" date="2019-10" db="EMBL/GenBank/DDBJ databases">
        <title>Draft Genome Sequence of Cytophagaceae sp. SJW1-29.</title>
        <authorList>
            <person name="Choi A."/>
        </authorList>
    </citation>
    <scope>NUCLEOTIDE SEQUENCE [LARGE SCALE GENOMIC DNA]</scope>
    <source>
        <strain evidence="1 2">SJW1-29</strain>
    </source>
</reference>
<comment type="caution">
    <text evidence="1">The sequence shown here is derived from an EMBL/GenBank/DDBJ whole genome shotgun (WGS) entry which is preliminary data.</text>
</comment>